<accession>A0A1F8F8D0</accession>
<name>A0A1F8F8D0_9BACT</name>
<protein>
    <submittedName>
        <fullName evidence="1">Uncharacterized protein</fullName>
    </submittedName>
</protein>
<evidence type="ECO:0000313" key="2">
    <source>
        <dbReference type="Proteomes" id="UP000177167"/>
    </source>
</evidence>
<comment type="caution">
    <text evidence="1">The sequence shown here is derived from an EMBL/GenBank/DDBJ whole genome shotgun (WGS) entry which is preliminary data.</text>
</comment>
<proteinExistence type="predicted"/>
<reference evidence="1 2" key="1">
    <citation type="journal article" date="2016" name="Nat. Commun.">
        <title>Thousands of microbial genomes shed light on interconnected biogeochemical processes in an aquifer system.</title>
        <authorList>
            <person name="Anantharaman K."/>
            <person name="Brown C.T."/>
            <person name="Hug L.A."/>
            <person name="Sharon I."/>
            <person name="Castelle C.J."/>
            <person name="Probst A.J."/>
            <person name="Thomas B.C."/>
            <person name="Singh A."/>
            <person name="Wilkins M.J."/>
            <person name="Karaoz U."/>
            <person name="Brodie E.L."/>
            <person name="Williams K.H."/>
            <person name="Hubbard S.S."/>
            <person name="Banfield J.F."/>
        </authorList>
    </citation>
    <scope>NUCLEOTIDE SEQUENCE [LARGE SCALE GENOMIC DNA]</scope>
</reference>
<dbReference type="AlphaFoldDB" id="A0A1F8F8D0"/>
<organism evidence="1 2">
    <name type="scientific">Candidatus Yanofskybacteria bacterium RIFCSPHIGHO2_02_FULL_41_11</name>
    <dbReference type="NCBI Taxonomy" id="1802675"/>
    <lineage>
        <taxon>Bacteria</taxon>
        <taxon>Candidatus Yanofskyibacteriota</taxon>
    </lineage>
</organism>
<sequence length="124" mass="14351">MRTVSMRLEDLTEEVLWRIIELYDKTVGGHGLRHFNSGTLEYAKEMLTNRSSVEWRYGSRLSGHSKLWIQLNHRTCLSEPAIYFSFGANVDESPGIRKKVEKLESRFSRVVSDFLKEKGLAISE</sequence>
<dbReference type="EMBL" id="MGJP01000051">
    <property type="protein sequence ID" value="OGN08868.1"/>
    <property type="molecule type" value="Genomic_DNA"/>
</dbReference>
<dbReference type="Proteomes" id="UP000177167">
    <property type="component" value="Unassembled WGS sequence"/>
</dbReference>
<evidence type="ECO:0000313" key="1">
    <source>
        <dbReference type="EMBL" id="OGN08868.1"/>
    </source>
</evidence>
<gene>
    <name evidence="1" type="ORF">A3J46_03180</name>
</gene>